<sequence length="126" mass="14801">MYCVYLSLSVPQLQRIARKLDIDCAPAMVGFEPCRFGSRPVMDGWVVCEEFRDVLLDAWNQEFDEKTKAEKEKRRKRAKANWRKLVRCIRLKKRLELRYQFNLETQDGASTSRGDTTPCKHANTSR</sequence>
<evidence type="ECO:0000259" key="2">
    <source>
        <dbReference type="SMART" id="SM01032"/>
    </source>
</evidence>
<dbReference type="GO" id="GO:0003697">
    <property type="term" value="F:single-stranded DNA binding"/>
    <property type="evidence" value="ECO:0007669"/>
    <property type="project" value="TreeGrafter"/>
</dbReference>
<dbReference type="SMART" id="SM01032">
    <property type="entry name" value="BHD_3"/>
    <property type="match status" value="1"/>
</dbReference>
<proteinExistence type="predicted"/>
<dbReference type="AlphaFoldDB" id="A0A8D8Y1Z9"/>
<accession>A0A8D8Y1Z9</accession>
<dbReference type="InterPro" id="IPR018328">
    <property type="entry name" value="Rad4_beta-hairpin_dom3"/>
</dbReference>
<evidence type="ECO:0000313" key="3">
    <source>
        <dbReference type="EMBL" id="CAG6715594.1"/>
    </source>
</evidence>
<feature type="domain" description="Rad4 beta-hairpin" evidence="2">
    <location>
        <begin position="3"/>
        <end position="59"/>
    </location>
</feature>
<dbReference type="PANTHER" id="PTHR12135:SF0">
    <property type="entry name" value="DNA REPAIR PROTEIN COMPLEMENTING XP-C CELLS"/>
    <property type="match status" value="1"/>
</dbReference>
<dbReference type="EMBL" id="HBUF01353345">
    <property type="protein sequence ID" value="CAG6715594.1"/>
    <property type="molecule type" value="Transcribed_RNA"/>
</dbReference>
<dbReference type="EMBL" id="HBUF01353346">
    <property type="protein sequence ID" value="CAG6715595.1"/>
    <property type="molecule type" value="Transcribed_RNA"/>
</dbReference>
<dbReference type="InterPro" id="IPR042488">
    <property type="entry name" value="Rad4_BHD3_sf"/>
</dbReference>
<feature type="region of interest" description="Disordered" evidence="1">
    <location>
        <begin position="107"/>
        <end position="126"/>
    </location>
</feature>
<dbReference type="Gene3D" id="3.30.70.2460">
    <property type="entry name" value="Rad4, beta-hairpin domain BHD3"/>
    <property type="match status" value="1"/>
</dbReference>
<dbReference type="GO" id="GO:0000111">
    <property type="term" value="C:nucleotide-excision repair factor 2 complex"/>
    <property type="evidence" value="ECO:0007669"/>
    <property type="project" value="TreeGrafter"/>
</dbReference>
<dbReference type="GO" id="GO:0003684">
    <property type="term" value="F:damaged DNA binding"/>
    <property type="evidence" value="ECO:0007669"/>
    <property type="project" value="InterPro"/>
</dbReference>
<dbReference type="GO" id="GO:0006289">
    <property type="term" value="P:nucleotide-excision repair"/>
    <property type="evidence" value="ECO:0007669"/>
    <property type="project" value="InterPro"/>
</dbReference>
<evidence type="ECO:0000256" key="1">
    <source>
        <dbReference type="SAM" id="MobiDB-lite"/>
    </source>
</evidence>
<dbReference type="Pfam" id="PF10405">
    <property type="entry name" value="BHD_3"/>
    <property type="match status" value="1"/>
</dbReference>
<dbReference type="PANTHER" id="PTHR12135">
    <property type="entry name" value="DNA REPAIR PROTEIN XP-C / RAD4"/>
    <property type="match status" value="1"/>
</dbReference>
<dbReference type="GO" id="GO:0006298">
    <property type="term" value="P:mismatch repair"/>
    <property type="evidence" value="ECO:0007669"/>
    <property type="project" value="TreeGrafter"/>
</dbReference>
<dbReference type="GO" id="GO:0005737">
    <property type="term" value="C:cytoplasm"/>
    <property type="evidence" value="ECO:0007669"/>
    <property type="project" value="TreeGrafter"/>
</dbReference>
<dbReference type="GO" id="GO:0071942">
    <property type="term" value="C:XPC complex"/>
    <property type="evidence" value="ECO:0007669"/>
    <property type="project" value="TreeGrafter"/>
</dbReference>
<organism evidence="3">
    <name type="scientific">Cacopsylla melanoneura</name>
    <dbReference type="NCBI Taxonomy" id="428564"/>
    <lineage>
        <taxon>Eukaryota</taxon>
        <taxon>Metazoa</taxon>
        <taxon>Ecdysozoa</taxon>
        <taxon>Arthropoda</taxon>
        <taxon>Hexapoda</taxon>
        <taxon>Insecta</taxon>
        <taxon>Pterygota</taxon>
        <taxon>Neoptera</taxon>
        <taxon>Paraneoptera</taxon>
        <taxon>Hemiptera</taxon>
        <taxon>Sternorrhyncha</taxon>
        <taxon>Psylloidea</taxon>
        <taxon>Psyllidae</taxon>
        <taxon>Psyllinae</taxon>
        <taxon>Cacopsylla</taxon>
    </lineage>
</organism>
<dbReference type="InterPro" id="IPR004583">
    <property type="entry name" value="DNA_repair_Rad4"/>
</dbReference>
<protein>
    <submittedName>
        <fullName evidence="3">DNA repair protein complementing XP-C cells homolog</fullName>
    </submittedName>
</protein>
<name>A0A8D8Y1Z9_9HEMI</name>
<reference evidence="3" key="1">
    <citation type="submission" date="2021-05" db="EMBL/GenBank/DDBJ databases">
        <authorList>
            <person name="Alioto T."/>
            <person name="Alioto T."/>
            <person name="Gomez Garrido J."/>
        </authorList>
    </citation>
    <scope>NUCLEOTIDE SEQUENCE</scope>
</reference>